<dbReference type="GO" id="GO:0006313">
    <property type="term" value="P:DNA transposition"/>
    <property type="evidence" value="ECO:0007669"/>
    <property type="project" value="InterPro"/>
</dbReference>
<proteinExistence type="predicted"/>
<keyword evidence="3" id="KW-1185">Reference proteome</keyword>
<evidence type="ECO:0000313" key="2">
    <source>
        <dbReference type="EMBL" id="QDS97895.1"/>
    </source>
</evidence>
<dbReference type="GO" id="GO:0004803">
    <property type="term" value="F:transposase activity"/>
    <property type="evidence" value="ECO:0007669"/>
    <property type="project" value="InterPro"/>
</dbReference>
<sequence length="237" mass="27386">MWRQRQLVDVCTHTQLYSVSLADELARREVRPAKPAPNFLTMLAFHGIFTTYGFWLPNDPRGSWSSWVAKWELYERAGTGTKIRETHSVASRPHRRGERVAAKRVLRYPQVQFDGRQARAVGRGFSEAVKKSGYQILACSIMPDHVHVAVAAQERRPSLILGHLKREATVQLVEEWAHPFKRFQKPGGPLPSCWARQSWQVFLDREVDVHRAIQYVRENPIKAGFNPQRWSCVTENF</sequence>
<feature type="domain" description="Transposase IS200-like" evidence="1">
    <location>
        <begin position="113"/>
        <end position="185"/>
    </location>
</feature>
<dbReference type="EMBL" id="CP036263">
    <property type="protein sequence ID" value="QDS97895.1"/>
    <property type="molecule type" value="Genomic_DNA"/>
</dbReference>
<dbReference type="InterPro" id="IPR002686">
    <property type="entry name" value="Transposase_17"/>
</dbReference>
<evidence type="ECO:0000313" key="3">
    <source>
        <dbReference type="Proteomes" id="UP000319852"/>
    </source>
</evidence>
<dbReference type="Pfam" id="PF01797">
    <property type="entry name" value="Y1_Tnp"/>
    <property type="match status" value="1"/>
</dbReference>
<dbReference type="Gene3D" id="3.30.70.1290">
    <property type="entry name" value="Transposase IS200-like"/>
    <property type="match status" value="1"/>
</dbReference>
<reference evidence="2 3" key="1">
    <citation type="submission" date="2019-02" db="EMBL/GenBank/DDBJ databases">
        <title>Deep-cultivation of Planctomycetes and their phenomic and genomic characterization uncovers novel biology.</title>
        <authorList>
            <person name="Wiegand S."/>
            <person name="Jogler M."/>
            <person name="Boedeker C."/>
            <person name="Pinto D."/>
            <person name="Vollmers J."/>
            <person name="Rivas-Marin E."/>
            <person name="Kohn T."/>
            <person name="Peeters S.H."/>
            <person name="Heuer A."/>
            <person name="Rast P."/>
            <person name="Oberbeckmann S."/>
            <person name="Bunk B."/>
            <person name="Jeske O."/>
            <person name="Meyerdierks A."/>
            <person name="Storesund J.E."/>
            <person name="Kallscheuer N."/>
            <person name="Luecker S."/>
            <person name="Lage O.M."/>
            <person name="Pohl T."/>
            <person name="Merkel B.J."/>
            <person name="Hornburger P."/>
            <person name="Mueller R.-W."/>
            <person name="Bruemmer F."/>
            <person name="Labrenz M."/>
            <person name="Spormann A.M."/>
            <person name="Op den Camp H."/>
            <person name="Overmann J."/>
            <person name="Amann R."/>
            <person name="Jetten M.S.M."/>
            <person name="Mascher T."/>
            <person name="Medema M.H."/>
            <person name="Devos D.P."/>
            <person name="Kaster A.-K."/>
            <person name="Ovreas L."/>
            <person name="Rohde M."/>
            <person name="Galperin M.Y."/>
            <person name="Jogler C."/>
        </authorList>
    </citation>
    <scope>NUCLEOTIDE SEQUENCE [LARGE SCALE GENOMIC DNA]</scope>
    <source>
        <strain evidence="2 3">HG15A2</strain>
    </source>
</reference>
<organism evidence="2 3">
    <name type="scientific">Adhaeretor mobilis</name>
    <dbReference type="NCBI Taxonomy" id="1930276"/>
    <lineage>
        <taxon>Bacteria</taxon>
        <taxon>Pseudomonadati</taxon>
        <taxon>Planctomycetota</taxon>
        <taxon>Planctomycetia</taxon>
        <taxon>Pirellulales</taxon>
        <taxon>Lacipirellulaceae</taxon>
        <taxon>Adhaeretor</taxon>
    </lineage>
</organism>
<dbReference type="OrthoDB" id="274904at2"/>
<protein>
    <submittedName>
        <fullName evidence="2">Transposase IS200 like protein</fullName>
    </submittedName>
</protein>
<dbReference type="GO" id="GO:0003677">
    <property type="term" value="F:DNA binding"/>
    <property type="evidence" value="ECO:0007669"/>
    <property type="project" value="InterPro"/>
</dbReference>
<evidence type="ECO:0000259" key="1">
    <source>
        <dbReference type="Pfam" id="PF01797"/>
    </source>
</evidence>
<dbReference type="Proteomes" id="UP000319852">
    <property type="component" value="Chromosome"/>
</dbReference>
<dbReference type="InterPro" id="IPR036515">
    <property type="entry name" value="Transposase_17_sf"/>
</dbReference>
<name>A0A517MSN2_9BACT</name>
<gene>
    <name evidence="2" type="ORF">HG15A2_11630</name>
</gene>
<dbReference type="SUPFAM" id="SSF143422">
    <property type="entry name" value="Transposase IS200-like"/>
    <property type="match status" value="1"/>
</dbReference>
<accession>A0A517MSN2</accession>
<dbReference type="AlphaFoldDB" id="A0A517MSN2"/>
<dbReference type="KEGG" id="amob:HG15A2_11630"/>